<dbReference type="SUPFAM" id="SSF51905">
    <property type="entry name" value="FAD/NAD(P)-binding domain"/>
    <property type="match status" value="1"/>
</dbReference>
<dbReference type="PANTHER" id="PTHR43014">
    <property type="entry name" value="MERCURIC REDUCTASE"/>
    <property type="match status" value="1"/>
</dbReference>
<feature type="binding site" evidence="11">
    <location>
        <position position="116"/>
    </location>
    <ligand>
        <name>FAD</name>
        <dbReference type="ChEBI" id="CHEBI:57692"/>
    </ligand>
</feature>
<dbReference type="PDB" id="3IC9">
    <property type="method" value="X-ray"/>
    <property type="resolution" value="2.15 A"/>
    <property type="chains" value="A/B/C/D=1-489"/>
</dbReference>
<dbReference type="NCBIfam" id="NF004939">
    <property type="entry name" value="PRK06292.1-1"/>
    <property type="match status" value="1"/>
</dbReference>
<dbReference type="eggNOG" id="COG1249">
    <property type="taxonomic scope" value="Bacteria"/>
</dbReference>
<feature type="binding site" evidence="11">
    <location>
        <position position="449"/>
    </location>
    <ligand>
        <name>FAD</name>
        <dbReference type="ChEBI" id="CHEBI:57692"/>
    </ligand>
</feature>
<keyword evidence="2 11" id="KW-0285">Flavoprotein</keyword>
<gene>
    <name evidence="9" type="ordered locus">CPS_0826</name>
</gene>
<dbReference type="KEGG" id="cps:CPS_0826"/>
<dbReference type="GO" id="GO:0050660">
    <property type="term" value="F:flavin adenine dinucleotide binding"/>
    <property type="evidence" value="ECO:0007669"/>
    <property type="project" value="TreeGrafter"/>
</dbReference>
<dbReference type="InterPro" id="IPR023753">
    <property type="entry name" value="FAD/NAD-binding_dom"/>
</dbReference>
<dbReference type="InterPro" id="IPR004099">
    <property type="entry name" value="Pyr_nucl-diS_OxRdtase_dimer"/>
</dbReference>
<dbReference type="Proteomes" id="UP000000547">
    <property type="component" value="Chromosome"/>
</dbReference>
<dbReference type="InterPro" id="IPR036188">
    <property type="entry name" value="FAD/NAD-bd_sf"/>
</dbReference>
<comment type="similarity">
    <text evidence="1">Belongs to the class-I pyridine nucleotide-disulfide oxidoreductase family.</text>
</comment>
<feature type="binding site" evidence="11">
    <location>
        <position position="42"/>
    </location>
    <ligand>
        <name>FAD</name>
        <dbReference type="ChEBI" id="CHEBI:57692"/>
    </ligand>
</feature>
<dbReference type="EvolutionaryTrace" id="Q488E0"/>
<evidence type="ECO:0000256" key="5">
    <source>
        <dbReference type="PIRSR" id="PIRSR000350-3"/>
    </source>
</evidence>
<dbReference type="Pfam" id="PF02852">
    <property type="entry name" value="Pyr_redox_dim"/>
    <property type="match status" value="1"/>
</dbReference>
<dbReference type="PRINTS" id="PR00368">
    <property type="entry name" value="FADPNR"/>
</dbReference>
<evidence type="ECO:0000313" key="10">
    <source>
        <dbReference type="Proteomes" id="UP000000547"/>
    </source>
</evidence>
<feature type="binding site" evidence="5">
    <location>
        <position position="268"/>
    </location>
    <ligand>
        <name>NAD(+)</name>
        <dbReference type="ChEBI" id="CHEBI:57540"/>
    </ligand>
</feature>
<evidence type="ECO:0000259" key="8">
    <source>
        <dbReference type="Pfam" id="PF07992"/>
    </source>
</evidence>
<evidence type="ECO:0000256" key="6">
    <source>
        <dbReference type="PIRSR" id="PIRSR000350-4"/>
    </source>
</evidence>
<evidence type="ECO:0000256" key="3">
    <source>
        <dbReference type="ARBA" id="ARBA00022827"/>
    </source>
</evidence>
<dbReference type="InterPro" id="IPR001100">
    <property type="entry name" value="Pyr_nuc-diS_OxRdtase"/>
</dbReference>
<protein>
    <submittedName>
        <fullName evidence="9">Putative dihydrolipoamide dehydrogenase</fullName>
    </submittedName>
</protein>
<evidence type="ECO:0000256" key="1">
    <source>
        <dbReference type="ARBA" id="ARBA00007532"/>
    </source>
</evidence>
<keyword evidence="11" id="KW-0002">3D-structure</keyword>
<reference evidence="11" key="2">
    <citation type="submission" date="2009-07" db="PDB data bank">
        <title>The structure of dihydrolipoamide dehydrogenase from Colwellia psychrerythraea 34H.</title>
        <authorList>
            <person name="Tan K."/>
            <person name="Rakowski E."/>
            <person name="Clancy S."/>
            <person name="Joachimiak A."/>
        </authorList>
    </citation>
    <scope>X-RAY CRYSTALLOGRAPHY (2.15 ANGSTROMS) IN COMPLEX WITH FAD</scope>
    <scope>DISULFIDE BONDS</scope>
</reference>
<evidence type="ECO:0000259" key="7">
    <source>
        <dbReference type="Pfam" id="PF02852"/>
    </source>
</evidence>
<comment type="cofactor">
    <cofactor evidence="5">
        <name>FAD</name>
        <dbReference type="ChEBI" id="CHEBI:57692"/>
    </cofactor>
    <text evidence="5">Binds 1 FAD per subunit.</text>
</comment>
<feature type="disulfide bond" description="Redox-active" evidence="6">
    <location>
        <begin position="43"/>
        <end position="48"/>
    </location>
</feature>
<feature type="domain" description="Pyridine nucleotide-disulphide oxidoreductase dimerisation" evidence="7">
    <location>
        <begin position="348"/>
        <end position="459"/>
    </location>
</feature>
<keyword evidence="5 11" id="KW-0547">Nucleotide-binding</keyword>
<reference evidence="9" key="1">
    <citation type="journal article" date="2005" name="Proc. Natl. Acad. Sci. U.S.A.">
        <title>The psychrophilic lifestyle as revealed by the genome sequence of Colwellia psychrerythraea 34H through genomic and proteomic analyses.</title>
        <authorList>
            <person name="Methe B.A."/>
            <person name="Nelson K.E."/>
            <person name="Deming J.W."/>
            <person name="Momen B."/>
            <person name="Melamud E."/>
            <person name="Zhang X."/>
            <person name="Moult J."/>
            <person name="Madupu R."/>
            <person name="Nelson W.C."/>
            <person name="Dodson R.J."/>
            <person name="Brinkac L.M."/>
            <person name="Daugherty S.C."/>
            <person name="Durkin A.S."/>
            <person name="DeBoy R.T."/>
            <person name="Kolonay J.F."/>
            <person name="Sullivan S.A."/>
            <person name="Zhou L."/>
            <person name="Davidsen T.M."/>
            <person name="Wu M."/>
            <person name="Huston A.L."/>
            <person name="Lewis M."/>
            <person name="Weaver B."/>
            <person name="Weidman J.F."/>
            <person name="Khouri H."/>
            <person name="Utterback T.R."/>
            <person name="Feldblyum T.V."/>
            <person name="Fraser C.M."/>
        </authorList>
    </citation>
    <scope>NUCLEOTIDE SEQUENCE [LARGE SCALE GENOMIC DNA]</scope>
    <source>
        <strain evidence="9">34H</strain>
    </source>
</reference>
<feature type="binding site" evidence="5 11">
    <location>
        <position position="310"/>
    </location>
    <ligand>
        <name>FAD</name>
        <dbReference type="ChEBI" id="CHEBI:57692"/>
    </ligand>
</feature>
<dbReference type="EMBL" id="CP000083">
    <property type="protein sequence ID" value="AAZ24299.1"/>
    <property type="molecule type" value="Genomic_DNA"/>
</dbReference>
<name>Q488E0_COLP3</name>
<feature type="binding site" evidence="11">
    <location>
        <position position="318"/>
    </location>
    <ligand>
        <name>FAD</name>
        <dbReference type="ChEBI" id="CHEBI:57692"/>
    </ligand>
</feature>
<dbReference type="InterPro" id="IPR016156">
    <property type="entry name" value="FAD/NAD-linked_Rdtase_dimer_sf"/>
</dbReference>
<dbReference type="RefSeq" id="WP_011041675.1">
    <property type="nucleotide sequence ID" value="NC_003910.7"/>
</dbReference>
<dbReference type="Gene3D" id="3.50.50.60">
    <property type="entry name" value="FAD/NAD(P)-binding domain"/>
    <property type="match status" value="2"/>
</dbReference>
<dbReference type="DNASU" id="3519726"/>
<evidence type="ECO:0000313" key="9">
    <source>
        <dbReference type="EMBL" id="AAZ24299.1"/>
    </source>
</evidence>
<dbReference type="AlphaFoldDB" id="Q488E0"/>
<keyword evidence="3 5" id="KW-0274">FAD</keyword>
<feature type="binding site" evidence="5 11">
    <location>
        <position position="52"/>
    </location>
    <ligand>
        <name>FAD</name>
        <dbReference type="ChEBI" id="CHEBI:57692"/>
    </ligand>
</feature>
<dbReference type="Gene3D" id="3.30.390.30">
    <property type="match status" value="1"/>
</dbReference>
<feature type="binding site" evidence="11">
    <location>
        <position position="35"/>
    </location>
    <ligand>
        <name>FAD</name>
        <dbReference type="ChEBI" id="CHEBI:57692"/>
    </ligand>
</feature>
<feature type="binding site" evidence="5">
    <location>
        <begin position="141"/>
        <end position="143"/>
    </location>
    <ligand>
        <name>FAD</name>
        <dbReference type="ChEBI" id="CHEBI:57692"/>
    </ligand>
</feature>
<feature type="domain" description="FAD/NAD(P)-binding" evidence="8">
    <location>
        <begin position="7"/>
        <end position="325"/>
    </location>
</feature>
<dbReference type="STRING" id="167879.CPS_0826"/>
<evidence type="ECO:0000256" key="2">
    <source>
        <dbReference type="ARBA" id="ARBA00022630"/>
    </source>
</evidence>
<keyword evidence="5" id="KW-0520">NAD</keyword>
<feature type="active site" description="Proton acceptor" evidence="4">
    <location>
        <position position="449"/>
    </location>
</feature>
<dbReference type="GO" id="GO:0003955">
    <property type="term" value="F:NAD(P)H dehydrogenase (quinone) activity"/>
    <property type="evidence" value="ECO:0007669"/>
    <property type="project" value="TreeGrafter"/>
</dbReference>
<dbReference type="PRINTS" id="PR00411">
    <property type="entry name" value="PNDRDTASEI"/>
</dbReference>
<proteinExistence type="evidence at protein level"/>
<feature type="binding site" evidence="5">
    <location>
        <begin position="178"/>
        <end position="185"/>
    </location>
    <ligand>
        <name>NAD(+)</name>
        <dbReference type="ChEBI" id="CHEBI:57540"/>
    </ligand>
</feature>
<dbReference type="PDBsum" id="3IC9"/>
<sequence>MKVINVDVAIIGTGTAGMGAYRAAKKHTDKVVLIEGGAYGTTCARVGCMPSKLLIAAADASYHASQTDLFGIQVDRISVNGKAVMKRIQTERDRFVGFVVESVESFDEQDKIRGFAKFLDEHTLQVDDHSQVIAKRIVIATGSRPNYPEFLAAAGSRLLTNDNLFELNDLPKSVAVFGPGVIGLELGQALSRLGVIVKVFGRSGSVANLQDEEMKRYAEKTFNEEFYFDAKARVISTIEKEDAVEVIYFDKSGQKTTESFQYVLAATGRKANVDKLGLENTSIELDKKNSPLFDELTLQTSVDHIFVAGDANNTLTLLHEAADDGKVAGTNAGAYPVIAQGQRRAPLSVVFTEPQVASVGLSLRQIEDLYADQDAANYVVGQVSFEGQGRSRVMGKNKGLLNVYADRTSGEFLGAEMFGPAAEHIGHLLAWARQQQMTVQAMLTMPFYHPVIEEGLRTALRDAQQKLAIEKHDMNEFIMTHDNAMKLVI</sequence>
<dbReference type="PIRSF" id="PIRSF000350">
    <property type="entry name" value="Mercury_reductase_MerA"/>
    <property type="match status" value="1"/>
</dbReference>
<dbReference type="PANTHER" id="PTHR43014:SF4">
    <property type="entry name" value="PYRIDINE NUCLEOTIDE-DISULFIDE OXIDOREDUCTASE RCLA-RELATED"/>
    <property type="match status" value="1"/>
</dbReference>
<dbReference type="HOGENOM" id="CLU_016755_0_3_6"/>
<dbReference type="Pfam" id="PF07992">
    <property type="entry name" value="Pyr_redox_2"/>
    <property type="match status" value="1"/>
</dbReference>
<feature type="disulfide bond" evidence="11">
    <location>
        <begin position="43"/>
        <end position="48"/>
    </location>
</feature>
<feature type="binding site" evidence="11">
    <location>
        <position position="15"/>
    </location>
    <ligand>
        <name>FAD</name>
        <dbReference type="ChEBI" id="CHEBI:57692"/>
    </ligand>
</feature>
<dbReference type="SMR" id="Q488E0"/>
<evidence type="ECO:0000256" key="4">
    <source>
        <dbReference type="PIRSR" id="PIRSR000350-2"/>
    </source>
</evidence>
<dbReference type="SUPFAM" id="SSF55424">
    <property type="entry name" value="FAD/NAD-linked reductases, dimerisation (C-terminal) domain"/>
    <property type="match status" value="1"/>
</dbReference>
<feature type="binding site" evidence="11">
    <location>
        <position position="16"/>
    </location>
    <ligand>
        <name>FAD</name>
        <dbReference type="ChEBI" id="CHEBI:57692"/>
    </ligand>
</feature>
<organism evidence="9 10">
    <name type="scientific">Colwellia psychrerythraea (strain 34H / ATCC BAA-681)</name>
    <name type="common">Vibrio psychroerythus</name>
    <dbReference type="NCBI Taxonomy" id="167879"/>
    <lineage>
        <taxon>Bacteria</taxon>
        <taxon>Pseudomonadati</taxon>
        <taxon>Pseudomonadota</taxon>
        <taxon>Gammaproteobacteria</taxon>
        <taxon>Alteromonadales</taxon>
        <taxon>Colwelliaceae</taxon>
        <taxon>Colwellia</taxon>
    </lineage>
</organism>
<evidence type="ECO:0007829" key="11">
    <source>
        <dbReference type="PDB" id="3IC9"/>
    </source>
</evidence>
<accession>Q488E0</accession>